<evidence type="ECO:0000256" key="4">
    <source>
        <dbReference type="ARBA" id="ARBA00022824"/>
    </source>
</evidence>
<feature type="transmembrane region" description="Helical" evidence="8">
    <location>
        <begin position="103"/>
        <end position="123"/>
    </location>
</feature>
<keyword evidence="7 8" id="KW-0472">Membrane</keyword>
<dbReference type="GO" id="GO:0019915">
    <property type="term" value="P:lipid storage"/>
    <property type="evidence" value="ECO:0007669"/>
    <property type="project" value="InterPro"/>
</dbReference>
<sequence>RSNLNEKNFSVMDWLWWYSFVLNNRKRLQYLLTMNVQLKFTILWCIFVFGSLFHDFMPLPPSYFSLRNNFFNVFFVKKGWGWTSGLLFAFLLSLLSKQKQSNVIVCFKNISRIFVLTLTWYLFTSFFETIESYTGNCVGDNNLNIKEVCRNSGFLWNGFDISGHCFLLTYCTLVINEELLATMNVVIQINNNDNNKLKKAYKFLGFDFSAVLFDWLIEFFSASLLLLMLLWEVMLFFTCAYFHTLMQKFLGVCFGLLAYYICYRVIFILKHPLAPCEPGEFLII</sequence>
<dbReference type="HAMAP" id="MF_03230">
    <property type="entry name" value="FITM2"/>
    <property type="match status" value="1"/>
</dbReference>
<dbReference type="AlphaFoldDB" id="T2M8Y7"/>
<feature type="transmembrane region" description="Helical" evidence="8">
    <location>
        <begin position="249"/>
        <end position="269"/>
    </location>
</feature>
<organism evidence="9">
    <name type="scientific">Hydra vulgaris</name>
    <name type="common">Hydra</name>
    <name type="synonym">Hydra attenuata</name>
    <dbReference type="NCBI Taxonomy" id="6087"/>
    <lineage>
        <taxon>Eukaryota</taxon>
        <taxon>Metazoa</taxon>
        <taxon>Cnidaria</taxon>
        <taxon>Hydrozoa</taxon>
        <taxon>Hydroidolina</taxon>
        <taxon>Anthoathecata</taxon>
        <taxon>Aplanulata</taxon>
        <taxon>Hydridae</taxon>
        <taxon>Hydra</taxon>
    </lineage>
</organism>
<dbReference type="Pfam" id="PF10261">
    <property type="entry name" value="FIT"/>
    <property type="match status" value="2"/>
</dbReference>
<keyword evidence="5 8" id="KW-1133">Transmembrane helix</keyword>
<reference evidence="9" key="1">
    <citation type="journal article" date="2013" name="Genome Biol. Evol.">
        <title>Punctuated emergences of genetic and phenotypic innovations in eumetazoan, bilaterian, euteleostome, and hominidae ancestors.</title>
        <authorList>
            <person name="Wenger Y."/>
            <person name="Galliot B."/>
        </authorList>
    </citation>
    <scope>NUCLEOTIDE SEQUENCE</scope>
    <source>
        <tissue evidence="9">Whole animals</tissue>
    </source>
</reference>
<evidence type="ECO:0000256" key="2">
    <source>
        <dbReference type="ARBA" id="ARBA00022692"/>
    </source>
</evidence>
<keyword evidence="4" id="KW-0256">Endoplasmic reticulum</keyword>
<name>T2M8Y7_HYDVU</name>
<evidence type="ECO:0000256" key="6">
    <source>
        <dbReference type="ARBA" id="ARBA00023098"/>
    </source>
</evidence>
<keyword evidence="6" id="KW-0443">Lipid metabolism</keyword>
<feature type="non-terminal residue" evidence="9">
    <location>
        <position position="1"/>
    </location>
</feature>
<feature type="transmembrane region" description="Helical" evidence="8">
    <location>
        <begin position="36"/>
        <end position="59"/>
    </location>
</feature>
<evidence type="ECO:0000256" key="5">
    <source>
        <dbReference type="ARBA" id="ARBA00022989"/>
    </source>
</evidence>
<dbReference type="GO" id="GO:0008654">
    <property type="term" value="P:phospholipid biosynthetic process"/>
    <property type="evidence" value="ECO:0007669"/>
    <property type="project" value="TreeGrafter"/>
</dbReference>
<evidence type="ECO:0000256" key="8">
    <source>
        <dbReference type="SAM" id="Phobius"/>
    </source>
</evidence>
<dbReference type="GO" id="GO:0034389">
    <property type="term" value="P:lipid droplet organization"/>
    <property type="evidence" value="ECO:0007669"/>
    <property type="project" value="InterPro"/>
</dbReference>
<dbReference type="EMBL" id="HAAD01002516">
    <property type="protein sequence ID" value="CDG68748.1"/>
    <property type="molecule type" value="mRNA"/>
</dbReference>
<dbReference type="InterPro" id="IPR046401">
    <property type="entry name" value="FITM1/2"/>
</dbReference>
<dbReference type="OrthoDB" id="5579088at2759"/>
<dbReference type="PANTHER" id="PTHR23129">
    <property type="entry name" value="ACYL-COENZYME A DIPHOSPHATASE FITM2"/>
    <property type="match status" value="1"/>
</dbReference>
<feature type="transmembrane region" description="Helical" evidence="8">
    <location>
        <begin position="219"/>
        <end position="242"/>
    </location>
</feature>
<evidence type="ECO:0000313" key="9">
    <source>
        <dbReference type="EMBL" id="CDG68748.1"/>
    </source>
</evidence>
<keyword evidence="3" id="KW-0378">Hydrolase</keyword>
<proteinExistence type="evidence at transcript level"/>
<gene>
    <name evidence="9" type="primary">FITM2</name>
</gene>
<comment type="subcellular location">
    <subcellularLocation>
        <location evidence="1">Endoplasmic reticulum membrane</location>
        <topology evidence="1">Multi-pass membrane protein</topology>
    </subcellularLocation>
</comment>
<dbReference type="PANTHER" id="PTHR23129:SF0">
    <property type="entry name" value="ACYL-COENZYME A DIPHOSPHATASE FITM2"/>
    <property type="match status" value="1"/>
</dbReference>
<dbReference type="InterPro" id="IPR019388">
    <property type="entry name" value="FIT"/>
</dbReference>
<dbReference type="GO" id="GO:0005789">
    <property type="term" value="C:endoplasmic reticulum membrane"/>
    <property type="evidence" value="ECO:0007669"/>
    <property type="project" value="UniProtKB-SubCell"/>
</dbReference>
<evidence type="ECO:0000256" key="7">
    <source>
        <dbReference type="ARBA" id="ARBA00023136"/>
    </source>
</evidence>
<accession>T2M8Y7</accession>
<keyword evidence="2 8" id="KW-0812">Transmembrane</keyword>
<feature type="transmembrane region" description="Helical" evidence="8">
    <location>
        <begin position="79"/>
        <end position="96"/>
    </location>
</feature>
<evidence type="ECO:0000256" key="3">
    <source>
        <dbReference type="ARBA" id="ARBA00022801"/>
    </source>
</evidence>
<dbReference type="GO" id="GO:0010945">
    <property type="term" value="F:coenzyme A diphosphatase activity"/>
    <property type="evidence" value="ECO:0007669"/>
    <property type="project" value="InterPro"/>
</dbReference>
<protein>
    <submittedName>
        <fullName evidence="9">Fat storage-inducing transmembrane protein 2</fullName>
    </submittedName>
</protein>
<evidence type="ECO:0000256" key="1">
    <source>
        <dbReference type="ARBA" id="ARBA00004477"/>
    </source>
</evidence>